<dbReference type="Proteomes" id="UP000718593">
    <property type="component" value="Unassembled WGS sequence"/>
</dbReference>
<keyword evidence="4 10" id="KW-0288">FMN</keyword>
<name>A0A930BST4_9RHOO</name>
<comment type="subunit">
    <text evidence="10">The complex is composed of six subunits: RnfA, RnfB, RnfC, RnfD, RnfE and RnfG.</text>
</comment>
<dbReference type="PANTHER" id="PTHR30578">
    <property type="entry name" value="ELECTRON TRANSPORT COMPLEX PROTEIN RNFD"/>
    <property type="match status" value="1"/>
</dbReference>
<comment type="subcellular location">
    <subcellularLocation>
        <location evidence="10">Cell inner membrane</location>
        <topology evidence="10">Multi-pass membrane protein</topology>
    </subcellularLocation>
</comment>
<feature type="modified residue" description="FMN phosphoryl threonine" evidence="10">
    <location>
        <position position="169"/>
    </location>
</feature>
<feature type="transmembrane region" description="Helical" evidence="10">
    <location>
        <begin position="31"/>
        <end position="54"/>
    </location>
</feature>
<sequence length="343" mass="36249">MFAPAPFLLKDTSVSQVMTQVCIALVPGIAAYAWLVGPAILVQLVIASLAALLAEAAMLRLRKKPLALFLSDGSAIVTAWLIALTFPPLAPWWLVATGTIFAIIVAKHLYGGLGQNPFNPAMVAFGVCIVSFPALMSQWPSVGLQLPLLDQVNVILGLAPRVDALSSATPLDALKTALKLDEGAFDVTHLLANQDIYGNFAGRGWEWVAAGYLLGGLWMWQRKLITWHVPVAFTGALVAVSGALWLYNPAHFASPLFHLLSGGAMLGAFFIATDPVSGCTTPRGKLIFGAGAGLLAYIIRVFGGYPDGVAFAVLLMNLCAPVIDLLTQPRIFGMKDAGKGGKA</sequence>
<keyword evidence="9 10" id="KW-0472">Membrane</keyword>
<evidence type="ECO:0000256" key="3">
    <source>
        <dbReference type="ARBA" id="ARBA00022630"/>
    </source>
</evidence>
<keyword evidence="7 10" id="KW-0249">Electron transport</keyword>
<evidence type="ECO:0000256" key="7">
    <source>
        <dbReference type="ARBA" id="ARBA00022982"/>
    </source>
</evidence>
<keyword evidence="2 10" id="KW-0597">Phosphoprotein</keyword>
<dbReference type="EMBL" id="JABZMI010000036">
    <property type="protein sequence ID" value="MBF1164082.1"/>
    <property type="molecule type" value="Genomic_DNA"/>
</dbReference>
<reference evidence="11" key="1">
    <citation type="submission" date="2020-04" db="EMBL/GenBank/DDBJ databases">
        <title>Deep metagenomics examines the oral microbiome during advanced dental caries in children, revealing novel taxa and co-occurrences with host molecules.</title>
        <authorList>
            <person name="Baker J.L."/>
            <person name="Morton J.T."/>
            <person name="Dinis M."/>
            <person name="Alvarez R."/>
            <person name="Tran N.C."/>
            <person name="Knight R."/>
            <person name="Edlund A."/>
        </authorList>
    </citation>
    <scope>NUCLEOTIDE SEQUENCE</scope>
    <source>
        <strain evidence="11">JCVI_32_bin.24</strain>
    </source>
</reference>
<evidence type="ECO:0000256" key="9">
    <source>
        <dbReference type="ARBA" id="ARBA00023136"/>
    </source>
</evidence>
<evidence type="ECO:0000256" key="4">
    <source>
        <dbReference type="ARBA" id="ARBA00022643"/>
    </source>
</evidence>
<dbReference type="InterPro" id="IPR011303">
    <property type="entry name" value="RnfD_bac"/>
</dbReference>
<keyword evidence="10" id="KW-1003">Cell membrane</keyword>
<feature type="transmembrane region" description="Helical" evidence="10">
    <location>
        <begin position="92"/>
        <end position="110"/>
    </location>
</feature>
<keyword evidence="6 10" id="KW-1278">Translocase</keyword>
<evidence type="ECO:0000313" key="11">
    <source>
        <dbReference type="EMBL" id="MBF1164082.1"/>
    </source>
</evidence>
<dbReference type="AlphaFoldDB" id="A0A930BST4"/>
<feature type="transmembrane region" description="Helical" evidence="10">
    <location>
        <begin position="227"/>
        <end position="246"/>
    </location>
</feature>
<dbReference type="PANTHER" id="PTHR30578:SF0">
    <property type="entry name" value="ION-TRANSLOCATING OXIDOREDUCTASE COMPLEX SUBUNIT D"/>
    <property type="match status" value="1"/>
</dbReference>
<evidence type="ECO:0000256" key="1">
    <source>
        <dbReference type="ARBA" id="ARBA00022448"/>
    </source>
</evidence>
<proteinExistence type="inferred from homology"/>
<comment type="cofactor">
    <cofactor evidence="10">
        <name>FMN</name>
        <dbReference type="ChEBI" id="CHEBI:58210"/>
    </cofactor>
</comment>
<comment type="function">
    <text evidence="10">Part of a membrane-bound complex that couples electron transfer with translocation of ions across the membrane.</text>
</comment>
<feature type="transmembrane region" description="Helical" evidence="10">
    <location>
        <begin position="66"/>
        <end position="86"/>
    </location>
</feature>
<comment type="caution">
    <text evidence="11">The sequence shown here is derived from an EMBL/GenBank/DDBJ whole genome shotgun (WGS) entry which is preliminary data.</text>
</comment>
<dbReference type="InterPro" id="IPR004338">
    <property type="entry name" value="NqrB/RnfD"/>
</dbReference>
<organism evidence="11 12">
    <name type="scientific">Dechloromonas agitata</name>
    <dbReference type="NCBI Taxonomy" id="73030"/>
    <lineage>
        <taxon>Bacteria</taxon>
        <taxon>Pseudomonadati</taxon>
        <taxon>Pseudomonadota</taxon>
        <taxon>Betaproteobacteria</taxon>
        <taxon>Rhodocyclales</taxon>
        <taxon>Azonexaceae</taxon>
        <taxon>Dechloromonas</taxon>
    </lineage>
</organism>
<keyword evidence="8 10" id="KW-1133">Transmembrane helix</keyword>
<evidence type="ECO:0000256" key="8">
    <source>
        <dbReference type="ARBA" id="ARBA00022989"/>
    </source>
</evidence>
<evidence type="ECO:0000256" key="2">
    <source>
        <dbReference type="ARBA" id="ARBA00022553"/>
    </source>
</evidence>
<keyword evidence="3 10" id="KW-0285">Flavoprotein</keyword>
<evidence type="ECO:0000256" key="6">
    <source>
        <dbReference type="ARBA" id="ARBA00022967"/>
    </source>
</evidence>
<dbReference type="EC" id="7.-.-.-" evidence="10"/>
<keyword evidence="1 10" id="KW-0813">Transport</keyword>
<keyword evidence="5 10" id="KW-0812">Transmembrane</keyword>
<evidence type="ECO:0000313" key="12">
    <source>
        <dbReference type="Proteomes" id="UP000718593"/>
    </source>
</evidence>
<dbReference type="GO" id="GO:0005886">
    <property type="term" value="C:plasma membrane"/>
    <property type="evidence" value="ECO:0007669"/>
    <property type="project" value="UniProtKB-SubCell"/>
</dbReference>
<protein>
    <recommendedName>
        <fullName evidence="10">Ion-translocating oxidoreductase complex subunit D</fullName>
        <ecNumber evidence="10">7.-.-.-</ecNumber>
    </recommendedName>
    <alternativeName>
        <fullName evidence="10">Rnf electron transport complex subunit D</fullName>
    </alternativeName>
</protein>
<dbReference type="NCBIfam" id="TIGR01946">
    <property type="entry name" value="rnfD"/>
    <property type="match status" value="1"/>
</dbReference>
<dbReference type="GO" id="GO:0022900">
    <property type="term" value="P:electron transport chain"/>
    <property type="evidence" value="ECO:0007669"/>
    <property type="project" value="UniProtKB-UniRule"/>
</dbReference>
<dbReference type="GO" id="GO:0055085">
    <property type="term" value="P:transmembrane transport"/>
    <property type="evidence" value="ECO:0007669"/>
    <property type="project" value="InterPro"/>
</dbReference>
<accession>A0A930BST4</accession>
<dbReference type="Pfam" id="PF03116">
    <property type="entry name" value="NQR2_RnfD_RnfE"/>
    <property type="match status" value="1"/>
</dbReference>
<keyword evidence="10" id="KW-0997">Cell inner membrane</keyword>
<feature type="transmembrane region" description="Helical" evidence="10">
    <location>
        <begin position="252"/>
        <end position="272"/>
    </location>
</feature>
<feature type="transmembrane region" description="Helical" evidence="10">
    <location>
        <begin position="308"/>
        <end position="326"/>
    </location>
</feature>
<feature type="transmembrane region" description="Helical" evidence="10">
    <location>
        <begin position="204"/>
        <end position="220"/>
    </location>
</feature>
<gene>
    <name evidence="10" type="primary">rnfD</name>
    <name evidence="11" type="ORF">HXL68_03475</name>
</gene>
<comment type="similarity">
    <text evidence="10">Belongs to the NqrB/RnfD family.</text>
</comment>
<evidence type="ECO:0000256" key="5">
    <source>
        <dbReference type="ARBA" id="ARBA00022692"/>
    </source>
</evidence>
<feature type="transmembrane region" description="Helical" evidence="10">
    <location>
        <begin position="284"/>
        <end position="302"/>
    </location>
</feature>
<feature type="transmembrane region" description="Helical" evidence="10">
    <location>
        <begin position="122"/>
        <end position="139"/>
    </location>
</feature>
<evidence type="ECO:0000256" key="10">
    <source>
        <dbReference type="HAMAP-Rule" id="MF_00462"/>
    </source>
</evidence>
<dbReference type="HAMAP" id="MF_00462">
    <property type="entry name" value="RsxD_RnfD"/>
    <property type="match status" value="1"/>
</dbReference>